<evidence type="ECO:0000256" key="5">
    <source>
        <dbReference type="ARBA" id="ARBA00022552"/>
    </source>
</evidence>
<protein>
    <recommendedName>
        <fullName evidence="3">Ribosomal RNA-processing protein 8</fullName>
    </recommendedName>
</protein>
<keyword evidence="9" id="KW-0156">Chromatin regulator</keyword>
<evidence type="ECO:0000256" key="11">
    <source>
        <dbReference type="ARBA" id="ARBA00023163"/>
    </source>
</evidence>
<feature type="compositionally biased region" description="Polar residues" evidence="13">
    <location>
        <begin position="47"/>
        <end position="58"/>
    </location>
</feature>
<organism evidence="15">
    <name type="scientific">Thrips palmi</name>
    <name type="common">Melon thrips</name>
    <dbReference type="NCBI Taxonomy" id="161013"/>
    <lineage>
        <taxon>Eukaryota</taxon>
        <taxon>Metazoa</taxon>
        <taxon>Ecdysozoa</taxon>
        <taxon>Arthropoda</taxon>
        <taxon>Hexapoda</taxon>
        <taxon>Insecta</taxon>
        <taxon>Pterygota</taxon>
        <taxon>Neoptera</taxon>
        <taxon>Paraneoptera</taxon>
        <taxon>Thysanoptera</taxon>
        <taxon>Terebrantia</taxon>
        <taxon>Thripoidea</taxon>
        <taxon>Thripidae</taxon>
        <taxon>Thrips</taxon>
    </lineage>
</organism>
<dbReference type="AlphaFoldDB" id="A0A6P9AEQ9"/>
<feature type="compositionally biased region" description="Basic and acidic residues" evidence="13">
    <location>
        <begin position="76"/>
        <end position="87"/>
    </location>
</feature>
<dbReference type="KEGG" id="tpal:117653912"/>
<feature type="region of interest" description="Disordered" evidence="13">
    <location>
        <begin position="23"/>
        <end position="311"/>
    </location>
</feature>
<dbReference type="GO" id="GO:0033553">
    <property type="term" value="C:rDNA heterochromatin"/>
    <property type="evidence" value="ECO:0007669"/>
    <property type="project" value="TreeGrafter"/>
</dbReference>
<keyword evidence="10" id="KW-0805">Transcription regulation</keyword>
<dbReference type="GO" id="GO:0008168">
    <property type="term" value="F:methyltransferase activity"/>
    <property type="evidence" value="ECO:0007669"/>
    <property type="project" value="UniProtKB-KW"/>
</dbReference>
<evidence type="ECO:0000256" key="2">
    <source>
        <dbReference type="ARBA" id="ARBA00006301"/>
    </source>
</evidence>
<feature type="compositionally biased region" description="Basic residues" evidence="13">
    <location>
        <begin position="210"/>
        <end position="224"/>
    </location>
</feature>
<comment type="similarity">
    <text evidence="2">Belongs to the methyltransferase superfamily. RRP8 family.</text>
</comment>
<dbReference type="RefSeq" id="XP_034255819.1">
    <property type="nucleotide sequence ID" value="XM_034399928.1"/>
</dbReference>
<dbReference type="GO" id="GO:0005730">
    <property type="term" value="C:nucleolus"/>
    <property type="evidence" value="ECO:0007669"/>
    <property type="project" value="UniProtKB-SubCell"/>
</dbReference>
<dbReference type="GO" id="GO:0032259">
    <property type="term" value="P:methylation"/>
    <property type="evidence" value="ECO:0007669"/>
    <property type="project" value="UniProtKB-KW"/>
</dbReference>
<evidence type="ECO:0000256" key="10">
    <source>
        <dbReference type="ARBA" id="ARBA00023015"/>
    </source>
</evidence>
<reference evidence="15" key="1">
    <citation type="submission" date="2025-08" db="UniProtKB">
        <authorList>
            <consortium name="RefSeq"/>
        </authorList>
    </citation>
    <scope>IDENTIFICATION</scope>
    <source>
        <tissue evidence="15">Total insect</tissue>
    </source>
</reference>
<evidence type="ECO:0000256" key="3">
    <source>
        <dbReference type="ARBA" id="ARBA00020203"/>
    </source>
</evidence>
<feature type="compositionally biased region" description="Basic residues" evidence="13">
    <location>
        <begin position="29"/>
        <end position="44"/>
    </location>
</feature>
<feature type="compositionally biased region" description="Polar residues" evidence="13">
    <location>
        <begin position="267"/>
        <end position="276"/>
    </location>
</feature>
<evidence type="ECO:0000256" key="1">
    <source>
        <dbReference type="ARBA" id="ARBA00004604"/>
    </source>
</evidence>
<keyword evidence="12" id="KW-0539">Nucleus</keyword>
<keyword evidence="7" id="KW-0808">Transferase</keyword>
<feature type="compositionally biased region" description="Low complexity" evidence="13">
    <location>
        <begin position="277"/>
        <end position="287"/>
    </location>
</feature>
<keyword evidence="11" id="KW-0804">Transcription</keyword>
<dbReference type="OrthoDB" id="10258825at2759"/>
<dbReference type="SUPFAM" id="SSF53335">
    <property type="entry name" value="S-adenosyl-L-methionine-dependent methyltransferases"/>
    <property type="match status" value="1"/>
</dbReference>
<dbReference type="CDD" id="cd02440">
    <property type="entry name" value="AdoMet_MTases"/>
    <property type="match status" value="1"/>
</dbReference>
<sequence>MSFFTAPKWDVDEQSENLAQKVFGGIGKSKAKKKRKNELKKQQKKGLNSTPSDLSQTKIKPPKPLGGLLNNVPSKSSKDGLKVKPPGEKISGNQNGSIEQPDGMNGKMSRAKRKKLKKKQQQLSKTSVSEAGTLAMNAPSISPNETKNKKKKKKNNVESAVGSQSKLERLFEVEKKRKKVKKVKEAQGNKPSTTENHTSISPPLSAADKKLKKKLKRQLKKKKKTENLALAKESLNKHEVVLSKKAKKKMLKIAKTVSEGNLEKMHTPQSVQGTANPSLDTSTTSSPDLKEHKNSKKIKKKKSDVPTDSVDGNFVSTFKNYKLGSKLKKSLLPDNGVAEMVPDKLSKRKLAVSKLLKKARVLNSSMSSEEKTRAEAPIMDSTISYDVKKARKLVREGASKGPSSSSPKSKKSKQGPVSLREKMAEQLKSARFRWLNEQLYCSNSWDALKYFKEDPDAYEAYHSGYRNQVAQWPLNPVDVIIQAISKLPSDFVVADFGCGDAQLAASLPDRKVHSLDLVASKPGVIACDMAHTPLLLESVDVAVFCLSLMGTNLNDFILEANRVMKTGGTLYIAEVESRFEDIDNFTSAMGHFGFSLKKKDISNQMFIFMDFKKVRRITKTGKLPDLTLEPCLYKRR</sequence>
<dbReference type="Pfam" id="PF05148">
    <property type="entry name" value="Methyltransf_8"/>
    <property type="match status" value="1"/>
</dbReference>
<feature type="region of interest" description="Disordered" evidence="13">
    <location>
        <begin position="394"/>
        <end position="420"/>
    </location>
</feature>
<evidence type="ECO:0000313" key="14">
    <source>
        <dbReference type="Proteomes" id="UP000515158"/>
    </source>
</evidence>
<evidence type="ECO:0000256" key="7">
    <source>
        <dbReference type="ARBA" id="ARBA00022679"/>
    </source>
</evidence>
<feature type="compositionally biased region" description="Basic and acidic residues" evidence="13">
    <location>
        <begin position="166"/>
        <end position="175"/>
    </location>
</feature>
<proteinExistence type="inferred from homology"/>
<dbReference type="Proteomes" id="UP000515158">
    <property type="component" value="Unplaced"/>
</dbReference>
<keyword evidence="8" id="KW-0949">S-adenosyl-L-methionine</keyword>
<feature type="compositionally biased region" description="Basic residues" evidence="13">
    <location>
        <begin position="293"/>
        <end position="302"/>
    </location>
</feature>
<evidence type="ECO:0000256" key="8">
    <source>
        <dbReference type="ARBA" id="ARBA00022691"/>
    </source>
</evidence>
<keyword evidence="6" id="KW-0489">Methyltransferase</keyword>
<dbReference type="GO" id="GO:0046015">
    <property type="term" value="P:regulation of transcription by glucose"/>
    <property type="evidence" value="ECO:0007669"/>
    <property type="project" value="TreeGrafter"/>
</dbReference>
<evidence type="ECO:0000256" key="13">
    <source>
        <dbReference type="SAM" id="MobiDB-lite"/>
    </source>
</evidence>
<evidence type="ECO:0000256" key="4">
    <source>
        <dbReference type="ARBA" id="ARBA00022491"/>
    </source>
</evidence>
<evidence type="ECO:0000256" key="12">
    <source>
        <dbReference type="ARBA" id="ARBA00023242"/>
    </source>
</evidence>
<dbReference type="InParanoid" id="A0A6P9AEQ9"/>
<dbReference type="GO" id="GO:0005677">
    <property type="term" value="C:chromatin silencing complex"/>
    <property type="evidence" value="ECO:0007669"/>
    <property type="project" value="TreeGrafter"/>
</dbReference>
<feature type="compositionally biased region" description="Polar residues" evidence="13">
    <location>
        <begin position="189"/>
        <end position="202"/>
    </location>
</feature>
<dbReference type="GeneID" id="117653912"/>
<accession>A0A6P9AEQ9</accession>
<gene>
    <name evidence="15" type="primary">LOC117653912</name>
</gene>
<dbReference type="InterPro" id="IPR042036">
    <property type="entry name" value="RRP8_N"/>
</dbReference>
<dbReference type="InterPro" id="IPR029063">
    <property type="entry name" value="SAM-dependent_MTases_sf"/>
</dbReference>
<dbReference type="FunFam" id="3.40.50.150:FF:000068">
    <property type="entry name" value="Ribosomal RNA-processing protein 8"/>
    <property type="match status" value="1"/>
</dbReference>
<comment type="subcellular location">
    <subcellularLocation>
        <location evidence="1">Nucleus</location>
        <location evidence="1">Nucleolus</location>
    </subcellularLocation>
</comment>
<dbReference type="GO" id="GO:0042149">
    <property type="term" value="P:cellular response to glucose starvation"/>
    <property type="evidence" value="ECO:0007669"/>
    <property type="project" value="TreeGrafter"/>
</dbReference>
<evidence type="ECO:0000256" key="9">
    <source>
        <dbReference type="ARBA" id="ARBA00022853"/>
    </source>
</evidence>
<dbReference type="PANTHER" id="PTHR12787">
    <property type="entry name" value="RIBOSOMAL RNA-PROCESSING PROTEIN 8"/>
    <property type="match status" value="1"/>
</dbReference>
<name>A0A6P9AEQ9_THRPL</name>
<dbReference type="GO" id="GO:0000183">
    <property type="term" value="P:rDNA heterochromatin formation"/>
    <property type="evidence" value="ECO:0007669"/>
    <property type="project" value="TreeGrafter"/>
</dbReference>
<keyword evidence="14" id="KW-1185">Reference proteome</keyword>
<keyword evidence="5" id="KW-0698">rRNA processing</keyword>
<dbReference type="PANTHER" id="PTHR12787:SF0">
    <property type="entry name" value="RIBOSOMAL RNA-PROCESSING PROTEIN 8"/>
    <property type="match status" value="1"/>
</dbReference>
<dbReference type="GO" id="GO:0006364">
    <property type="term" value="P:rRNA processing"/>
    <property type="evidence" value="ECO:0007669"/>
    <property type="project" value="UniProtKB-KW"/>
</dbReference>
<feature type="compositionally biased region" description="Basic residues" evidence="13">
    <location>
        <begin position="109"/>
        <end position="120"/>
    </location>
</feature>
<dbReference type="InterPro" id="IPR007823">
    <property type="entry name" value="RRP8"/>
</dbReference>
<evidence type="ECO:0000313" key="15">
    <source>
        <dbReference type="RefSeq" id="XP_034255819.1"/>
    </source>
</evidence>
<dbReference type="FunFam" id="1.10.10.2150:FF:000001">
    <property type="entry name" value="Ribosomal RNA-processing protein 8"/>
    <property type="match status" value="1"/>
</dbReference>
<dbReference type="Gene3D" id="1.10.10.2150">
    <property type="entry name" value="Ribosomal RNA-processing protein 8, N-terminal domain"/>
    <property type="match status" value="1"/>
</dbReference>
<dbReference type="Gene3D" id="3.40.50.150">
    <property type="entry name" value="Vaccinia Virus protein VP39"/>
    <property type="match status" value="1"/>
</dbReference>
<keyword evidence="4" id="KW-0678">Repressor</keyword>
<evidence type="ECO:0000256" key="6">
    <source>
        <dbReference type="ARBA" id="ARBA00022603"/>
    </source>
</evidence>